<dbReference type="InterPro" id="IPR011701">
    <property type="entry name" value="MFS"/>
</dbReference>
<dbReference type="GO" id="GO:0022857">
    <property type="term" value="F:transmembrane transporter activity"/>
    <property type="evidence" value="ECO:0007669"/>
    <property type="project" value="InterPro"/>
</dbReference>
<dbReference type="AlphaFoldDB" id="A0A372L623"/>
<evidence type="ECO:0000256" key="6">
    <source>
        <dbReference type="SAM" id="Phobius"/>
    </source>
</evidence>
<feature type="transmembrane region" description="Helical" evidence="6">
    <location>
        <begin position="208"/>
        <end position="233"/>
    </location>
</feature>
<proteinExistence type="predicted"/>
<dbReference type="InterPro" id="IPR036259">
    <property type="entry name" value="MFS_trans_sf"/>
</dbReference>
<dbReference type="SUPFAM" id="SSF103473">
    <property type="entry name" value="MFS general substrate transporter"/>
    <property type="match status" value="1"/>
</dbReference>
<feature type="transmembrane region" description="Helical" evidence="6">
    <location>
        <begin position="106"/>
        <end position="127"/>
    </location>
</feature>
<feature type="transmembrane region" description="Helical" evidence="6">
    <location>
        <begin position="163"/>
        <end position="187"/>
    </location>
</feature>
<evidence type="ECO:0000256" key="2">
    <source>
        <dbReference type="ARBA" id="ARBA00022448"/>
    </source>
</evidence>
<dbReference type="InterPro" id="IPR052714">
    <property type="entry name" value="MFS_Exporter"/>
</dbReference>
<sequence length="395" mass="42882">MAKPKLWTKNFLSVSLASFFIFLVFYMLMVTLPIYISDELNGNGNAIGLNTAIFVLSAIIFRPFAGQWLESAGQKKILLVGASVFLAASLLYIGTKSVLLLLILRFFHGIGFGIATTATGGIIANVIPDERRGEGMGYYSTFMNLAMVIGPFLGLSVTHGGNYYLLFILSILFAVLALVCCITLTLPEEKMGRRATAGFRFNDLFEKSAMPIAITGFALSIVYSAVLSFISIYARELNYQEAASFFFVVYAVCLLLSRPFTGKWFDQYGANVVVYPSIFLFGLGILLLSQASSSLMFLVAGGIIGVGFGTLMSSFQSIAIQSAAPNRRGLAMATYFVLFDLGVAAGSFLLGILAAYIGYGTVYLVSSLIVFLSIGLYYLLQGRKMRNNVLHAKGK</sequence>
<dbReference type="RefSeq" id="WP_117324542.1">
    <property type="nucleotide sequence ID" value="NZ_QVTD01000026.1"/>
</dbReference>
<gene>
    <name evidence="8" type="ORF">D0466_21465</name>
</gene>
<feature type="transmembrane region" description="Helical" evidence="6">
    <location>
        <begin position="47"/>
        <end position="65"/>
    </location>
</feature>
<dbReference type="EMBL" id="QVTD01000026">
    <property type="protein sequence ID" value="RFU60422.1"/>
    <property type="molecule type" value="Genomic_DNA"/>
</dbReference>
<dbReference type="OrthoDB" id="9814001at2"/>
<evidence type="ECO:0000313" key="9">
    <source>
        <dbReference type="Proteomes" id="UP000262939"/>
    </source>
</evidence>
<dbReference type="PANTHER" id="PTHR23531:SF2">
    <property type="entry name" value="PERMEASE"/>
    <property type="match status" value="1"/>
</dbReference>
<dbReference type="PANTHER" id="PTHR23531">
    <property type="entry name" value="QUINOLENE RESISTANCE PROTEIN NORA"/>
    <property type="match status" value="1"/>
</dbReference>
<evidence type="ECO:0000256" key="4">
    <source>
        <dbReference type="ARBA" id="ARBA00022989"/>
    </source>
</evidence>
<evidence type="ECO:0000256" key="5">
    <source>
        <dbReference type="ARBA" id="ARBA00023136"/>
    </source>
</evidence>
<feature type="transmembrane region" description="Helical" evidence="6">
    <location>
        <begin position="295"/>
        <end position="315"/>
    </location>
</feature>
<feature type="transmembrane region" description="Helical" evidence="6">
    <location>
        <begin position="363"/>
        <end position="380"/>
    </location>
</feature>
<keyword evidence="2" id="KW-0813">Transport</keyword>
<feature type="transmembrane region" description="Helical" evidence="6">
    <location>
        <begin position="77"/>
        <end position="94"/>
    </location>
</feature>
<feature type="transmembrane region" description="Helical" evidence="6">
    <location>
        <begin position="268"/>
        <end position="289"/>
    </location>
</feature>
<dbReference type="PROSITE" id="PS50850">
    <property type="entry name" value="MFS"/>
    <property type="match status" value="1"/>
</dbReference>
<keyword evidence="4 6" id="KW-1133">Transmembrane helix</keyword>
<dbReference type="Pfam" id="PF07690">
    <property type="entry name" value="MFS_1"/>
    <property type="match status" value="1"/>
</dbReference>
<accession>A0A372L623</accession>
<dbReference type="InterPro" id="IPR020846">
    <property type="entry name" value="MFS_dom"/>
</dbReference>
<keyword evidence="5 6" id="KW-0472">Membrane</keyword>
<dbReference type="CDD" id="cd17489">
    <property type="entry name" value="MFS_YfcJ_like"/>
    <property type="match status" value="1"/>
</dbReference>
<feature type="transmembrane region" description="Helical" evidence="6">
    <location>
        <begin position="335"/>
        <end position="357"/>
    </location>
</feature>
<reference evidence="8 9" key="1">
    <citation type="submission" date="2018-08" db="EMBL/GenBank/DDBJ databases">
        <title>Bacillus chawlae sp. nov., Bacillus glennii sp. nov., and Bacillus saganii sp. nov. Isolated from the Vehicle Assembly Building at Kennedy Space Center where the Viking Spacecraft were Assembled.</title>
        <authorList>
            <person name="Seuylemezian A."/>
            <person name="Vaishampayan P."/>
        </authorList>
    </citation>
    <scope>NUCLEOTIDE SEQUENCE [LARGE SCALE GENOMIC DNA]</scope>
    <source>
        <strain evidence="8 9">V44-8</strain>
    </source>
</reference>
<organism evidence="8 9">
    <name type="scientific">Peribacillus glennii</name>
    <dbReference type="NCBI Taxonomy" id="2303991"/>
    <lineage>
        <taxon>Bacteria</taxon>
        <taxon>Bacillati</taxon>
        <taxon>Bacillota</taxon>
        <taxon>Bacilli</taxon>
        <taxon>Bacillales</taxon>
        <taxon>Bacillaceae</taxon>
        <taxon>Peribacillus</taxon>
    </lineage>
</organism>
<evidence type="ECO:0000259" key="7">
    <source>
        <dbReference type="PROSITE" id="PS50850"/>
    </source>
</evidence>
<keyword evidence="9" id="KW-1185">Reference proteome</keyword>
<dbReference type="Proteomes" id="UP000262939">
    <property type="component" value="Unassembled WGS sequence"/>
</dbReference>
<name>A0A372L623_9BACI</name>
<comment type="caution">
    <text evidence="8">The sequence shown here is derived from an EMBL/GenBank/DDBJ whole genome shotgun (WGS) entry which is preliminary data.</text>
</comment>
<feature type="transmembrane region" description="Helical" evidence="6">
    <location>
        <begin position="12"/>
        <end position="35"/>
    </location>
</feature>
<evidence type="ECO:0000313" key="8">
    <source>
        <dbReference type="EMBL" id="RFU60422.1"/>
    </source>
</evidence>
<keyword evidence="3 6" id="KW-0812">Transmembrane</keyword>
<feature type="transmembrane region" description="Helical" evidence="6">
    <location>
        <begin position="239"/>
        <end position="256"/>
    </location>
</feature>
<dbReference type="GO" id="GO:0005886">
    <property type="term" value="C:plasma membrane"/>
    <property type="evidence" value="ECO:0007669"/>
    <property type="project" value="UniProtKB-SubCell"/>
</dbReference>
<evidence type="ECO:0000256" key="3">
    <source>
        <dbReference type="ARBA" id="ARBA00022692"/>
    </source>
</evidence>
<feature type="transmembrane region" description="Helical" evidence="6">
    <location>
        <begin position="139"/>
        <end position="157"/>
    </location>
</feature>
<feature type="domain" description="Major facilitator superfamily (MFS) profile" evidence="7">
    <location>
        <begin position="10"/>
        <end position="385"/>
    </location>
</feature>
<protein>
    <submittedName>
        <fullName evidence="8">MFS transporter</fullName>
    </submittedName>
</protein>
<dbReference type="Gene3D" id="1.20.1250.20">
    <property type="entry name" value="MFS general substrate transporter like domains"/>
    <property type="match status" value="1"/>
</dbReference>
<evidence type="ECO:0000256" key="1">
    <source>
        <dbReference type="ARBA" id="ARBA00004651"/>
    </source>
</evidence>
<comment type="subcellular location">
    <subcellularLocation>
        <location evidence="1">Cell membrane</location>
        <topology evidence="1">Multi-pass membrane protein</topology>
    </subcellularLocation>
</comment>